<evidence type="ECO:0000313" key="2">
    <source>
        <dbReference type="Proteomes" id="UP001152795"/>
    </source>
</evidence>
<protein>
    <submittedName>
        <fullName evidence="1">Uncharacterized protein</fullName>
    </submittedName>
</protein>
<name>A0A6S7FNE0_PARCT</name>
<organism evidence="1 2">
    <name type="scientific">Paramuricea clavata</name>
    <name type="common">Red gorgonian</name>
    <name type="synonym">Violescent sea-whip</name>
    <dbReference type="NCBI Taxonomy" id="317549"/>
    <lineage>
        <taxon>Eukaryota</taxon>
        <taxon>Metazoa</taxon>
        <taxon>Cnidaria</taxon>
        <taxon>Anthozoa</taxon>
        <taxon>Octocorallia</taxon>
        <taxon>Malacalcyonacea</taxon>
        <taxon>Plexauridae</taxon>
        <taxon>Paramuricea</taxon>
    </lineage>
</organism>
<comment type="caution">
    <text evidence="1">The sequence shown here is derived from an EMBL/GenBank/DDBJ whole genome shotgun (WGS) entry which is preliminary data.</text>
</comment>
<gene>
    <name evidence="1" type="ORF">PACLA_8A007755</name>
</gene>
<sequence length="156" mass="18304">MAFVHHDAAIEPFNNTDCQTTLKNGTKCEQQHCRHFVACEFGDDEKSSKQRYCPDCRYLLYVSLRCKTEEMKNEKKEKAKQTGKDYFVATGFADGDLWQYEHVNSGKVFWKRVSPDTEEIIQACGDQWLNEEKKKMADEEKSVKNTHQTKLEQFFK</sequence>
<reference evidence="1" key="1">
    <citation type="submission" date="2020-04" db="EMBL/GenBank/DDBJ databases">
        <authorList>
            <person name="Alioto T."/>
            <person name="Alioto T."/>
            <person name="Gomez Garrido J."/>
        </authorList>
    </citation>
    <scope>NUCLEOTIDE SEQUENCE</scope>
    <source>
        <strain evidence="1">A484AB</strain>
    </source>
</reference>
<dbReference type="Proteomes" id="UP001152795">
    <property type="component" value="Unassembled WGS sequence"/>
</dbReference>
<dbReference type="AlphaFoldDB" id="A0A6S7FNE0"/>
<accession>A0A6S7FNE0</accession>
<dbReference type="EMBL" id="CACRXK020000045">
    <property type="protein sequence ID" value="CAB3977386.1"/>
    <property type="molecule type" value="Genomic_DNA"/>
</dbReference>
<proteinExistence type="predicted"/>
<keyword evidence="2" id="KW-1185">Reference proteome</keyword>
<evidence type="ECO:0000313" key="1">
    <source>
        <dbReference type="EMBL" id="CAB3977386.1"/>
    </source>
</evidence>